<evidence type="ECO:0000313" key="3">
    <source>
        <dbReference type="Proteomes" id="UP000373269"/>
    </source>
</evidence>
<proteinExistence type="predicted"/>
<dbReference type="InterPro" id="IPR046118">
    <property type="entry name" value="DUF6115"/>
</dbReference>
<dbReference type="Proteomes" id="UP000373269">
    <property type="component" value="Chromosome"/>
</dbReference>
<dbReference type="Pfam" id="PF14528">
    <property type="entry name" value="LAGLIDADG_3"/>
    <property type="match status" value="2"/>
</dbReference>
<dbReference type="SUPFAM" id="SSF55608">
    <property type="entry name" value="Homing endonucleases"/>
    <property type="match status" value="2"/>
</dbReference>
<sequence length="303" mass="35541">MNVQRLLNLPKLLDHIGGGSMEEVNRIVRRRPYEARDKERLIKKIIELHENGMSQVDIAKTLNIGRGTILRWNKELELFKARKPGQAGKLKNKKYHYDENYFKNIDTANKAYLVGYITGDGTIYDRGKSKRLILSLAEQDRQLLEDIANELSMQEAIKFRKRSAPNEQNKYSLIINSTEMCNDLMRLGIKPRKTGYESWIDFKNEDLQWTYLRGFFDADGHFSKRGRIGFTGNREMLLSLLQFLHNQQLALTVHKVYPKQGCVDLFIYRKDDVLKIICKLYEHGSIQLNRKYEKIKSFFDDIV</sequence>
<protein>
    <submittedName>
        <fullName evidence="2">Helix-turn-helix domain-containing protein</fullName>
    </submittedName>
</protein>
<feature type="domain" description="DOD-type homing endonuclease" evidence="1">
    <location>
        <begin position="113"/>
        <end position="253"/>
    </location>
</feature>
<dbReference type="InterPro" id="IPR009057">
    <property type="entry name" value="Homeodomain-like_sf"/>
</dbReference>
<dbReference type="PROSITE" id="PS50819">
    <property type="entry name" value="INTEIN_ENDONUCLEASE"/>
    <property type="match status" value="1"/>
</dbReference>
<dbReference type="InterPro" id="IPR027434">
    <property type="entry name" value="Homing_endonucl"/>
</dbReference>
<accession>A0ABX6DCD5</accession>
<dbReference type="EMBL" id="CP045835">
    <property type="protein sequence ID" value="QGG52247.1"/>
    <property type="molecule type" value="Genomic_DNA"/>
</dbReference>
<gene>
    <name evidence="2" type="ORF">GDS87_15460</name>
</gene>
<dbReference type="Gene3D" id="1.10.10.60">
    <property type="entry name" value="Homeodomain-like"/>
    <property type="match status" value="1"/>
</dbReference>
<evidence type="ECO:0000259" key="1">
    <source>
        <dbReference type="PROSITE" id="PS50819"/>
    </source>
</evidence>
<dbReference type="InterPro" id="IPR004042">
    <property type="entry name" value="Intein_endonuc_central"/>
</dbReference>
<evidence type="ECO:0000313" key="2">
    <source>
        <dbReference type="EMBL" id="QGG52247.1"/>
    </source>
</evidence>
<name>A0ABX6DCD5_9BACI</name>
<dbReference type="InterPro" id="IPR004860">
    <property type="entry name" value="LAGLIDADG_dom"/>
</dbReference>
<keyword evidence="3" id="KW-1185">Reference proteome</keyword>
<dbReference type="SUPFAM" id="SSF46689">
    <property type="entry name" value="Homeodomain-like"/>
    <property type="match status" value="1"/>
</dbReference>
<reference evidence="2 3" key="1">
    <citation type="submission" date="2019-11" db="EMBL/GenBank/DDBJ databases">
        <title>Whole Genome Sequencing and Comparative Genomic Analyses of Lysinibacillus pakistanensis LZH-9, a Halotolerant Strain with Excellent COD Removal Capability.</title>
        <authorList>
            <person name="Zhou H."/>
        </authorList>
    </citation>
    <scope>NUCLEOTIDE SEQUENCE [LARGE SCALE GENOMIC DNA]</scope>
    <source>
        <strain evidence="2 3">LZH-9</strain>
    </source>
</reference>
<organism evidence="2 3">
    <name type="scientific">Lysinibacillus pakistanensis</name>
    <dbReference type="NCBI Taxonomy" id="759811"/>
    <lineage>
        <taxon>Bacteria</taxon>
        <taxon>Bacillati</taxon>
        <taxon>Bacillota</taxon>
        <taxon>Bacilli</taxon>
        <taxon>Bacillales</taxon>
        <taxon>Bacillaceae</taxon>
        <taxon>Lysinibacillus</taxon>
    </lineage>
</organism>
<dbReference type="Pfam" id="PF19610">
    <property type="entry name" value="DUF6115"/>
    <property type="match status" value="1"/>
</dbReference>
<dbReference type="Gene3D" id="3.10.28.10">
    <property type="entry name" value="Homing endonucleases"/>
    <property type="match status" value="1"/>
</dbReference>